<dbReference type="InterPro" id="IPR009351">
    <property type="entry name" value="AlkZ-like"/>
</dbReference>
<evidence type="ECO:0000313" key="2">
    <source>
        <dbReference type="EMBL" id="MFF4771637.1"/>
    </source>
</evidence>
<reference evidence="2 3" key="1">
    <citation type="submission" date="2024-10" db="EMBL/GenBank/DDBJ databases">
        <title>The Natural Products Discovery Center: Release of the First 8490 Sequenced Strains for Exploring Actinobacteria Biosynthetic Diversity.</title>
        <authorList>
            <person name="Kalkreuter E."/>
            <person name="Kautsar S.A."/>
            <person name="Yang D."/>
            <person name="Bader C.D."/>
            <person name="Teijaro C.N."/>
            <person name="Fluegel L."/>
            <person name="Davis C.M."/>
            <person name="Simpson J.R."/>
            <person name="Lauterbach L."/>
            <person name="Steele A.D."/>
            <person name="Gui C."/>
            <person name="Meng S."/>
            <person name="Li G."/>
            <person name="Viehrig K."/>
            <person name="Ye F."/>
            <person name="Su P."/>
            <person name="Kiefer A.F."/>
            <person name="Nichols A."/>
            <person name="Cepeda A.J."/>
            <person name="Yan W."/>
            <person name="Fan B."/>
            <person name="Jiang Y."/>
            <person name="Adhikari A."/>
            <person name="Zheng C.-J."/>
            <person name="Schuster L."/>
            <person name="Cowan T.M."/>
            <person name="Smanski M.J."/>
            <person name="Chevrette M.G."/>
            <person name="De Carvalho L.P.S."/>
            <person name="Shen B."/>
        </authorList>
    </citation>
    <scope>NUCLEOTIDE SEQUENCE [LARGE SCALE GENOMIC DNA]</scope>
    <source>
        <strain evidence="2 3">NPDC001281</strain>
    </source>
</reference>
<evidence type="ECO:0000313" key="3">
    <source>
        <dbReference type="Proteomes" id="UP001602119"/>
    </source>
</evidence>
<evidence type="ECO:0000256" key="1">
    <source>
        <dbReference type="SAM" id="MobiDB-lite"/>
    </source>
</evidence>
<feature type="region of interest" description="Disordered" evidence="1">
    <location>
        <begin position="1"/>
        <end position="55"/>
    </location>
</feature>
<proteinExistence type="predicted"/>
<dbReference type="Proteomes" id="UP001602119">
    <property type="component" value="Unassembled WGS sequence"/>
</dbReference>
<gene>
    <name evidence="2" type="ORF">ACFY05_02125</name>
</gene>
<name>A0ABW6V0S1_MICFU</name>
<comment type="caution">
    <text evidence="2">The sequence shown here is derived from an EMBL/GenBank/DDBJ whole genome shotgun (WGS) entry which is preliminary data.</text>
</comment>
<keyword evidence="3" id="KW-1185">Reference proteome</keyword>
<accession>A0ABW6V0S1</accession>
<dbReference type="EMBL" id="JBIAXI010000001">
    <property type="protein sequence ID" value="MFF4771637.1"/>
    <property type="molecule type" value="Genomic_DNA"/>
</dbReference>
<protein>
    <submittedName>
        <fullName evidence="2">DNA glycosylase AlkZ-like family protein</fullName>
    </submittedName>
</protein>
<sequence>MRVSRPGLQGQNPRFPPRPRLLAARRRRRPADGEGTAARRVAQGPQRSGPRCWSGPTTSQILRSLVAPVQVPPRAVWGKAGQTTYATAEEWLKRELHALPSLEELVLRYLRAFGAHGRGRETSARPERVFQALVGWPRHHEWMHQMEGSGWFAQDVPVPRRRATTDSVYGWRAGLQQRLRDGFQR</sequence>
<organism evidence="2 3">
    <name type="scientific">Microtetraspora fusca</name>
    <dbReference type="NCBI Taxonomy" id="1997"/>
    <lineage>
        <taxon>Bacteria</taxon>
        <taxon>Bacillati</taxon>
        <taxon>Actinomycetota</taxon>
        <taxon>Actinomycetes</taxon>
        <taxon>Streptosporangiales</taxon>
        <taxon>Streptosporangiaceae</taxon>
        <taxon>Microtetraspora</taxon>
    </lineage>
</organism>
<dbReference type="Pfam" id="PF06224">
    <property type="entry name" value="AlkZ-like"/>
    <property type="match status" value="1"/>
</dbReference>
<dbReference type="RefSeq" id="WP_387340243.1">
    <property type="nucleotide sequence ID" value="NZ_JBIAXI010000001.1"/>
</dbReference>